<evidence type="ECO:0000313" key="6">
    <source>
        <dbReference type="Proteomes" id="UP001229209"/>
    </source>
</evidence>
<evidence type="ECO:0000259" key="4">
    <source>
        <dbReference type="PROSITE" id="PS51387"/>
    </source>
</evidence>
<comment type="caution">
    <text evidence="5">The sequence shown here is derived from an EMBL/GenBank/DDBJ whole genome shotgun (WGS) entry which is preliminary data.</text>
</comment>
<dbReference type="Pfam" id="PF01565">
    <property type="entry name" value="FAD_binding_4"/>
    <property type="match status" value="1"/>
</dbReference>
<evidence type="ECO:0000256" key="2">
    <source>
        <dbReference type="ARBA" id="ARBA00022827"/>
    </source>
</evidence>
<gene>
    <name evidence="5" type="ORF">J2S04_000929</name>
</gene>
<dbReference type="SUPFAM" id="SSF55103">
    <property type="entry name" value="FAD-linked oxidases, C-terminal domain"/>
    <property type="match status" value="1"/>
</dbReference>
<dbReference type="EMBL" id="JAURUO010000004">
    <property type="protein sequence ID" value="MDP9727998.1"/>
    <property type="molecule type" value="Genomic_DNA"/>
</dbReference>
<dbReference type="InterPro" id="IPR016164">
    <property type="entry name" value="FAD-linked_Oxase-like_C"/>
</dbReference>
<evidence type="ECO:0000313" key="5">
    <source>
        <dbReference type="EMBL" id="MDP9727998.1"/>
    </source>
</evidence>
<keyword evidence="2" id="KW-0274">FAD</keyword>
<sequence length="446" mass="49441">MGQHPDEVLEKISLLQKTAAHFSENTGITVEERAGMYNNQYLHVKAHSPEAVVSVMNLAGEKGWRVHPCGAGTIWPMLDDDSMDILLDVSPLQQCIEYSPADMVITVQSGMSLQCLQNIVHEQGQHLPVYPVCHPGATVGGLLAANHNGPERVLYGTWRDLLIGARVVMANGELLRTGGKVVKNVAGYDMSKLWVGSYGSLGILTECTFKLRPLPLYHSVCLLTGDFMKISEASSLIRDSSLIPSTFEWMSGDELNNLWDTPAPTALAIGCHENQLSAEYQADFLRQICRQLGIQISVLHGQEADEWWQQYRQLLASYPILLQIQAKPTTLPEIQKTLHNWSHVTGCPIEQSASQPVGVLRIYTKPTEINARLLITEAVRLTRQYSATLQLLSAPLAWRSSLLRELPTYLHPVEQQLMKSLKQSFDPNEILPQLPILGGGLLESAI</sequence>
<keyword evidence="1" id="KW-0285">Flavoprotein</keyword>
<evidence type="ECO:0000256" key="3">
    <source>
        <dbReference type="ARBA" id="ARBA00023002"/>
    </source>
</evidence>
<dbReference type="InterPro" id="IPR016166">
    <property type="entry name" value="FAD-bd_PCMH"/>
</dbReference>
<protein>
    <submittedName>
        <fullName evidence="5">Glycolate oxidase FAD binding subunit</fullName>
    </submittedName>
</protein>
<dbReference type="InterPro" id="IPR006094">
    <property type="entry name" value="Oxid_FAD_bind_N"/>
</dbReference>
<keyword evidence="3" id="KW-0560">Oxidoreductase</keyword>
<dbReference type="Gene3D" id="3.30.465.10">
    <property type="match status" value="1"/>
</dbReference>
<dbReference type="PROSITE" id="PS51387">
    <property type="entry name" value="FAD_PCMH"/>
    <property type="match status" value="1"/>
</dbReference>
<proteinExistence type="predicted"/>
<dbReference type="InterPro" id="IPR036318">
    <property type="entry name" value="FAD-bd_PCMH-like_sf"/>
</dbReference>
<dbReference type="PANTHER" id="PTHR11748">
    <property type="entry name" value="D-LACTATE DEHYDROGENASE"/>
    <property type="match status" value="1"/>
</dbReference>
<name>A0ABT9LUQ5_9BACL</name>
<dbReference type="PANTHER" id="PTHR11748:SF103">
    <property type="entry name" value="GLYCOLATE OXIDASE SUBUNIT GLCE"/>
    <property type="match status" value="1"/>
</dbReference>
<feature type="domain" description="FAD-binding PCMH-type" evidence="4">
    <location>
        <begin position="36"/>
        <end position="214"/>
    </location>
</feature>
<accession>A0ABT9LUQ5</accession>
<dbReference type="Proteomes" id="UP001229209">
    <property type="component" value="Unassembled WGS sequence"/>
</dbReference>
<dbReference type="InterPro" id="IPR016169">
    <property type="entry name" value="FAD-bd_PCMH_sub2"/>
</dbReference>
<organism evidence="5 6">
    <name type="scientific">Alicyclobacillus tolerans</name>
    <dbReference type="NCBI Taxonomy" id="90970"/>
    <lineage>
        <taxon>Bacteria</taxon>
        <taxon>Bacillati</taxon>
        <taxon>Bacillota</taxon>
        <taxon>Bacilli</taxon>
        <taxon>Bacillales</taxon>
        <taxon>Alicyclobacillaceae</taxon>
        <taxon>Alicyclobacillus</taxon>
    </lineage>
</organism>
<reference evidence="5 6" key="1">
    <citation type="submission" date="2023-07" db="EMBL/GenBank/DDBJ databases">
        <title>Genomic Encyclopedia of Type Strains, Phase IV (KMG-IV): sequencing the most valuable type-strain genomes for metagenomic binning, comparative biology and taxonomic classification.</title>
        <authorList>
            <person name="Goeker M."/>
        </authorList>
    </citation>
    <scope>NUCLEOTIDE SEQUENCE [LARGE SCALE GENOMIC DNA]</scope>
    <source>
        <strain evidence="5 6">DSM 25924</strain>
    </source>
</reference>
<dbReference type="SUPFAM" id="SSF56176">
    <property type="entry name" value="FAD-binding/transporter-associated domain-like"/>
    <property type="match status" value="1"/>
</dbReference>
<keyword evidence="6" id="KW-1185">Reference proteome</keyword>
<dbReference type="RefSeq" id="WP_306953556.1">
    <property type="nucleotide sequence ID" value="NZ_JAURUO010000004.1"/>
</dbReference>
<evidence type="ECO:0000256" key="1">
    <source>
        <dbReference type="ARBA" id="ARBA00022630"/>
    </source>
</evidence>